<organism evidence="2 3">
    <name type="scientific">Planktosalinus lacus</name>
    <dbReference type="NCBI Taxonomy" id="1526573"/>
    <lineage>
        <taxon>Bacteria</taxon>
        <taxon>Pseudomonadati</taxon>
        <taxon>Bacteroidota</taxon>
        <taxon>Flavobacteriia</taxon>
        <taxon>Flavobacteriales</taxon>
        <taxon>Flavobacteriaceae</taxon>
        <taxon>Planktosalinus</taxon>
    </lineage>
</organism>
<reference evidence="2" key="1">
    <citation type="journal article" date="2014" name="Int. J. Syst. Evol. Microbiol.">
        <title>Complete genome sequence of Corynebacterium casei LMG S-19264T (=DSM 44701T), isolated from a smear-ripened cheese.</title>
        <authorList>
            <consortium name="US DOE Joint Genome Institute (JGI-PGF)"/>
            <person name="Walter F."/>
            <person name="Albersmeier A."/>
            <person name="Kalinowski J."/>
            <person name="Ruckert C."/>
        </authorList>
    </citation>
    <scope>NUCLEOTIDE SEQUENCE</scope>
    <source>
        <strain evidence="2">CGMCC 1.12924</strain>
    </source>
</reference>
<reference evidence="2" key="2">
    <citation type="submission" date="2020-09" db="EMBL/GenBank/DDBJ databases">
        <authorList>
            <person name="Sun Q."/>
            <person name="Zhou Y."/>
        </authorList>
    </citation>
    <scope>NUCLEOTIDE SEQUENCE</scope>
    <source>
        <strain evidence="2">CGMCC 1.12924</strain>
    </source>
</reference>
<accession>A0A8J2V9F1</accession>
<feature type="signal peptide" evidence="1">
    <location>
        <begin position="1"/>
        <end position="23"/>
    </location>
</feature>
<dbReference type="Proteomes" id="UP000652231">
    <property type="component" value="Unassembled WGS sequence"/>
</dbReference>
<dbReference type="AlphaFoldDB" id="A0A8J2V9F1"/>
<dbReference type="RefSeq" id="WP_188439937.1">
    <property type="nucleotide sequence ID" value="NZ_BMGK01000003.1"/>
</dbReference>
<dbReference type="EMBL" id="BMGK01000003">
    <property type="protein sequence ID" value="GGD87185.1"/>
    <property type="molecule type" value="Genomic_DNA"/>
</dbReference>
<feature type="chain" id="PRO_5035318837" description="Carboxypeptidase-like regulatory domain-containing protein" evidence="1">
    <location>
        <begin position="24"/>
        <end position="491"/>
    </location>
</feature>
<name>A0A8J2V9F1_9FLAO</name>
<gene>
    <name evidence="2" type="ORF">GCM10011312_09060</name>
</gene>
<sequence>MMKFFKSLSAASLFLLIAQLSTAQTLTGIVLDKITKEPLVFATVQISDKYGVITNDEGVFNIQTHRFSETDSIKFSSMGYDSKSFVLKNFDLSTIYLEEKIDELKSIYLVNRNTDPLMIMQRVVENKSKNYGNDLMHFNTFSRTGISNTPKDFELKLKKADFTDKDAVKAFNREIQNFSKQIRDKTTSIYFDNYSEVSINGDKLKVNEQKTTQLINREENTSLENLQEKVIKLLGDKIKTESTFKVKSGILPIDDEFKFEKAENLFSEKDTTDSNVKNNIKSLLSSADLSKSNEYQFLSEIENYNYTLTDVTGYQDEMVYVLNFKPRKRKANYQGTLYVSADTYAVLKMNYELAEKKVAEKANYKFLLGIKYVQDFNSGIIIYQKTGDKYFPKYIQNHTNNYIYFGRSFSFKENAPRRDRMDIKLDFTIETNVGSRQELLIVDSRRITDEDYNAAPKSQKAIVEVIQKYEPVLWESYNIIAPNEAIKGFEF</sequence>
<protein>
    <recommendedName>
        <fullName evidence="4">Carboxypeptidase-like regulatory domain-containing protein</fullName>
    </recommendedName>
</protein>
<evidence type="ECO:0000313" key="3">
    <source>
        <dbReference type="Proteomes" id="UP000652231"/>
    </source>
</evidence>
<keyword evidence="1" id="KW-0732">Signal</keyword>
<evidence type="ECO:0000313" key="2">
    <source>
        <dbReference type="EMBL" id="GGD87185.1"/>
    </source>
</evidence>
<proteinExistence type="predicted"/>
<keyword evidence="3" id="KW-1185">Reference proteome</keyword>
<dbReference type="Pfam" id="PF13715">
    <property type="entry name" value="CarbopepD_reg_2"/>
    <property type="match status" value="1"/>
</dbReference>
<dbReference type="InterPro" id="IPR008969">
    <property type="entry name" value="CarboxyPept-like_regulatory"/>
</dbReference>
<comment type="caution">
    <text evidence="2">The sequence shown here is derived from an EMBL/GenBank/DDBJ whole genome shotgun (WGS) entry which is preliminary data.</text>
</comment>
<dbReference type="SUPFAM" id="SSF49464">
    <property type="entry name" value="Carboxypeptidase regulatory domain-like"/>
    <property type="match status" value="1"/>
</dbReference>
<evidence type="ECO:0008006" key="4">
    <source>
        <dbReference type="Google" id="ProtNLM"/>
    </source>
</evidence>
<evidence type="ECO:0000256" key="1">
    <source>
        <dbReference type="SAM" id="SignalP"/>
    </source>
</evidence>